<dbReference type="Gene3D" id="1.10.10.10">
    <property type="entry name" value="Winged helix-like DNA-binding domain superfamily/Winged helix DNA-binding domain"/>
    <property type="match status" value="1"/>
</dbReference>
<evidence type="ECO:0000256" key="3">
    <source>
        <dbReference type="ARBA" id="ARBA00023163"/>
    </source>
</evidence>
<evidence type="ECO:0000256" key="4">
    <source>
        <dbReference type="SAM" id="MobiDB-lite"/>
    </source>
</evidence>
<evidence type="ECO:0000256" key="1">
    <source>
        <dbReference type="ARBA" id="ARBA00023015"/>
    </source>
</evidence>
<dbReference type="InterPro" id="IPR051011">
    <property type="entry name" value="Metal_resp_trans_reg"/>
</dbReference>
<keyword evidence="1" id="KW-0805">Transcription regulation</keyword>
<dbReference type="GO" id="GO:0003677">
    <property type="term" value="F:DNA binding"/>
    <property type="evidence" value="ECO:0007669"/>
    <property type="project" value="UniProtKB-KW"/>
</dbReference>
<keyword evidence="2" id="KW-0238">DNA-binding</keyword>
<feature type="compositionally biased region" description="Basic and acidic residues" evidence="4">
    <location>
        <begin position="130"/>
        <end position="141"/>
    </location>
</feature>
<name>A0A6J4V3T7_9BACT</name>
<dbReference type="PANTHER" id="PTHR43132">
    <property type="entry name" value="ARSENICAL RESISTANCE OPERON REPRESSOR ARSR-RELATED"/>
    <property type="match status" value="1"/>
</dbReference>
<dbReference type="GO" id="GO:0003700">
    <property type="term" value="F:DNA-binding transcription factor activity"/>
    <property type="evidence" value="ECO:0007669"/>
    <property type="project" value="InterPro"/>
</dbReference>
<dbReference type="InterPro" id="IPR036388">
    <property type="entry name" value="WH-like_DNA-bd_sf"/>
</dbReference>
<protein>
    <recommendedName>
        <fullName evidence="5">HTH arsR-type domain-containing protein</fullName>
    </recommendedName>
</protein>
<feature type="region of interest" description="Disordered" evidence="4">
    <location>
        <begin position="121"/>
        <end position="141"/>
    </location>
</feature>
<dbReference type="PROSITE" id="PS50987">
    <property type="entry name" value="HTH_ARSR_2"/>
    <property type="match status" value="1"/>
</dbReference>
<dbReference type="PANTHER" id="PTHR43132:SF6">
    <property type="entry name" value="HTH-TYPE TRANSCRIPTIONAL REPRESSOR CZRA"/>
    <property type="match status" value="1"/>
</dbReference>
<dbReference type="NCBIfam" id="NF033788">
    <property type="entry name" value="HTH_metalloreg"/>
    <property type="match status" value="1"/>
</dbReference>
<dbReference type="CDD" id="cd00090">
    <property type="entry name" value="HTH_ARSR"/>
    <property type="match status" value="1"/>
</dbReference>
<dbReference type="InterPro" id="IPR011991">
    <property type="entry name" value="ArsR-like_HTH"/>
</dbReference>
<keyword evidence="3" id="KW-0804">Transcription</keyword>
<dbReference type="Pfam" id="PF01022">
    <property type="entry name" value="HTH_5"/>
    <property type="match status" value="1"/>
</dbReference>
<dbReference type="InterPro" id="IPR036390">
    <property type="entry name" value="WH_DNA-bd_sf"/>
</dbReference>
<reference evidence="6" key="1">
    <citation type="submission" date="2020-02" db="EMBL/GenBank/DDBJ databases">
        <authorList>
            <person name="Meier V. D."/>
        </authorList>
    </citation>
    <scope>NUCLEOTIDE SEQUENCE</scope>
    <source>
        <strain evidence="6">AVDCRST_MAG73</strain>
    </source>
</reference>
<dbReference type="PRINTS" id="PR00778">
    <property type="entry name" value="HTHARSR"/>
</dbReference>
<evidence type="ECO:0000259" key="5">
    <source>
        <dbReference type="PROSITE" id="PS50987"/>
    </source>
</evidence>
<proteinExistence type="predicted"/>
<evidence type="ECO:0000256" key="2">
    <source>
        <dbReference type="ARBA" id="ARBA00023125"/>
    </source>
</evidence>
<dbReference type="SMART" id="SM00418">
    <property type="entry name" value="HTH_ARSR"/>
    <property type="match status" value="1"/>
</dbReference>
<dbReference type="EMBL" id="CADCWE010000268">
    <property type="protein sequence ID" value="CAA9565970.1"/>
    <property type="molecule type" value="Genomic_DNA"/>
</dbReference>
<dbReference type="AlphaFoldDB" id="A0A6J4V3T7"/>
<feature type="domain" description="HTH arsR-type" evidence="5">
    <location>
        <begin position="27"/>
        <end position="121"/>
    </location>
</feature>
<accession>A0A6J4V3T7</accession>
<dbReference type="InterPro" id="IPR001845">
    <property type="entry name" value="HTH_ArsR_DNA-bd_dom"/>
</dbReference>
<evidence type="ECO:0000313" key="6">
    <source>
        <dbReference type="EMBL" id="CAA9565970.1"/>
    </source>
</evidence>
<sequence length="141" mass="15077">MTTTDAERCETDCVHPAQVAAAWGRLAVAPAPDRVAALFGILGDPTRVKVLTALGDGELCVCDLAVATGVNRTTISHQLRVLRDHRLVRRRRDGKIVYYALDDGHVRDVLTIGAAHVAEPAAPPLGVEDPADHATAEATRR</sequence>
<organism evidence="6">
    <name type="scientific">uncultured Thermomicrobiales bacterium</name>
    <dbReference type="NCBI Taxonomy" id="1645740"/>
    <lineage>
        <taxon>Bacteria</taxon>
        <taxon>Pseudomonadati</taxon>
        <taxon>Thermomicrobiota</taxon>
        <taxon>Thermomicrobia</taxon>
        <taxon>Thermomicrobiales</taxon>
        <taxon>environmental samples</taxon>
    </lineage>
</organism>
<dbReference type="SUPFAM" id="SSF46785">
    <property type="entry name" value="Winged helix' DNA-binding domain"/>
    <property type="match status" value="1"/>
</dbReference>
<gene>
    <name evidence="6" type="ORF">AVDCRST_MAG73-4163</name>
</gene>